<dbReference type="PANTHER" id="PTHR37984:SF5">
    <property type="entry name" value="PROTEIN NYNRIN-LIKE"/>
    <property type="match status" value="1"/>
</dbReference>
<accession>A0A6H5GRU1</accession>
<sequence length="203" mass="23308">MKKALMEGRNKTDALNVLLFSYRTAPNAHGKSPSELLHGRQPRTTLALMLPSSTEKAAGKPRFEVGDQLYVKFFTGIPWQLGTVINIRGQMMYQLDTDRGRVWRHQNQLRKVKMPVSILRPTQNLAQPSEMEWLSTTAPTHQAAEDQTQEQESPPPQPPQPPREEEPTTSPRISSPRNVTFHPSVLRRSDRIRRPPKRYPERE</sequence>
<dbReference type="Proteomes" id="UP000479000">
    <property type="component" value="Unassembled WGS sequence"/>
</dbReference>
<keyword evidence="3" id="KW-1185">Reference proteome</keyword>
<feature type="compositionally biased region" description="Basic and acidic residues" evidence="1">
    <location>
        <begin position="187"/>
        <end position="203"/>
    </location>
</feature>
<name>A0A6H5GRU1_9HEMI</name>
<dbReference type="EMBL" id="CADCXU010016860">
    <property type="protein sequence ID" value="CAB0005910.1"/>
    <property type="molecule type" value="Genomic_DNA"/>
</dbReference>
<evidence type="ECO:0000256" key="1">
    <source>
        <dbReference type="SAM" id="MobiDB-lite"/>
    </source>
</evidence>
<evidence type="ECO:0000313" key="3">
    <source>
        <dbReference type="Proteomes" id="UP000479000"/>
    </source>
</evidence>
<dbReference type="AlphaFoldDB" id="A0A6H5GRU1"/>
<reference evidence="2 3" key="1">
    <citation type="submission" date="2020-02" db="EMBL/GenBank/DDBJ databases">
        <authorList>
            <person name="Ferguson B K."/>
        </authorList>
    </citation>
    <scope>NUCLEOTIDE SEQUENCE [LARGE SCALE GENOMIC DNA]</scope>
</reference>
<protein>
    <submittedName>
        <fullName evidence="2">Uncharacterized protein</fullName>
    </submittedName>
</protein>
<organism evidence="2 3">
    <name type="scientific">Nesidiocoris tenuis</name>
    <dbReference type="NCBI Taxonomy" id="355587"/>
    <lineage>
        <taxon>Eukaryota</taxon>
        <taxon>Metazoa</taxon>
        <taxon>Ecdysozoa</taxon>
        <taxon>Arthropoda</taxon>
        <taxon>Hexapoda</taxon>
        <taxon>Insecta</taxon>
        <taxon>Pterygota</taxon>
        <taxon>Neoptera</taxon>
        <taxon>Paraneoptera</taxon>
        <taxon>Hemiptera</taxon>
        <taxon>Heteroptera</taxon>
        <taxon>Panheteroptera</taxon>
        <taxon>Cimicomorpha</taxon>
        <taxon>Miridae</taxon>
        <taxon>Dicyphina</taxon>
        <taxon>Nesidiocoris</taxon>
    </lineage>
</organism>
<dbReference type="OrthoDB" id="8057451at2759"/>
<dbReference type="PANTHER" id="PTHR37984">
    <property type="entry name" value="PROTEIN CBG26694"/>
    <property type="match status" value="1"/>
</dbReference>
<gene>
    <name evidence="2" type="ORF">NTEN_LOCUS11387</name>
</gene>
<feature type="non-terminal residue" evidence="2">
    <location>
        <position position="203"/>
    </location>
</feature>
<proteinExistence type="predicted"/>
<evidence type="ECO:0000313" key="2">
    <source>
        <dbReference type="EMBL" id="CAB0005910.1"/>
    </source>
</evidence>
<dbReference type="InterPro" id="IPR050951">
    <property type="entry name" value="Retrovirus_Pol_polyprotein"/>
</dbReference>
<feature type="region of interest" description="Disordered" evidence="1">
    <location>
        <begin position="135"/>
        <end position="203"/>
    </location>
</feature>